<dbReference type="RefSeq" id="WP_048361151.1">
    <property type="nucleotide sequence ID" value="NZ_FNUD01000002.1"/>
</dbReference>
<dbReference type="PANTHER" id="PTHR47505:SF1">
    <property type="entry name" value="DNA UTILIZATION PROTEIN YHGH"/>
    <property type="match status" value="1"/>
</dbReference>
<dbReference type="PATRIC" id="fig|882211.3.peg.3470"/>
<evidence type="ECO:0000313" key="2">
    <source>
        <dbReference type="EMBL" id="SEE55884.1"/>
    </source>
</evidence>
<sequence length="246" mass="27729">MNCQPQWIKQVYIWLLNNQSCLLCDDRCCTPRPLCVACELELPWLGDHCQRCALPLPMAGLTCGHCIKQPPAYQRVYAPWVYGFPVDSLIIRFKHHSKWPYGRLLAELLCQSLLDSFNSGNPQPDFLLPVPLSTARLRQRGYNQAAMLAQWLSSTLNIPRREHWLLRTQDTAAQQTLDAKARKRNLHQAFSLAPGLQVRGLHLALVDDVLTTGATAESLARLLIKAGARRVDVYCLARTPKPDGPP</sequence>
<dbReference type="InterPro" id="IPR051910">
    <property type="entry name" value="ComF/GntX_DNA_util-trans"/>
</dbReference>
<dbReference type="CDD" id="cd06223">
    <property type="entry name" value="PRTases_typeI"/>
    <property type="match status" value="1"/>
</dbReference>
<dbReference type="PANTHER" id="PTHR47505">
    <property type="entry name" value="DNA UTILIZATION PROTEIN YHGH"/>
    <property type="match status" value="1"/>
</dbReference>
<comment type="caution">
    <text evidence="2">The sequence shown here is derived from an EMBL/GenBank/DDBJ whole genome shotgun (WGS) entry which is preliminary data.</text>
</comment>
<comment type="similarity">
    <text evidence="1">Belongs to the ComF/GntX family.</text>
</comment>
<gene>
    <name evidence="2" type="ORF">SAMN04489800_1225</name>
</gene>
<dbReference type="EMBL" id="FNUD01000002">
    <property type="protein sequence ID" value="SEE55884.1"/>
    <property type="molecule type" value="Genomic_DNA"/>
</dbReference>
<dbReference type="InterPro" id="IPR000836">
    <property type="entry name" value="PRTase_dom"/>
</dbReference>
<dbReference type="InterPro" id="IPR029057">
    <property type="entry name" value="PRTase-like"/>
</dbReference>
<name>A0A0J6G0N5_PSEDM</name>
<keyword evidence="3" id="KW-1185">Reference proteome</keyword>
<evidence type="ECO:0000313" key="3">
    <source>
        <dbReference type="Proteomes" id="UP000183613"/>
    </source>
</evidence>
<dbReference type="Gene3D" id="3.40.50.2020">
    <property type="match status" value="1"/>
</dbReference>
<dbReference type="OrthoDB" id="9793412at2"/>
<proteinExistence type="inferred from homology"/>
<accession>A0A0J6G0N5</accession>
<evidence type="ECO:0000256" key="1">
    <source>
        <dbReference type="ARBA" id="ARBA00008007"/>
    </source>
</evidence>
<protein>
    <submittedName>
        <fullName evidence="2">ComF family protein</fullName>
    </submittedName>
</protein>
<reference evidence="2" key="1">
    <citation type="submission" date="2016-10" db="EMBL/GenBank/DDBJ databases">
        <authorList>
            <person name="Varghese N."/>
            <person name="Submissions S."/>
        </authorList>
    </citation>
    <scope>NUCLEOTIDE SEQUENCE [LARGE SCALE GENOMIC DNA]</scope>
    <source>
        <strain evidence="2">LMG 25555</strain>
    </source>
</reference>
<dbReference type="Proteomes" id="UP000183613">
    <property type="component" value="Unassembled WGS sequence"/>
</dbReference>
<dbReference type="SUPFAM" id="SSF53271">
    <property type="entry name" value="PRTase-like"/>
    <property type="match status" value="1"/>
</dbReference>
<dbReference type="AlphaFoldDB" id="A0A0J6G0N5"/>
<organism evidence="2 3">
    <name type="scientific">Pseudomonas deceptionensis</name>
    <dbReference type="NCBI Taxonomy" id="882211"/>
    <lineage>
        <taxon>Bacteria</taxon>
        <taxon>Pseudomonadati</taxon>
        <taxon>Pseudomonadota</taxon>
        <taxon>Gammaproteobacteria</taxon>
        <taxon>Pseudomonadales</taxon>
        <taxon>Pseudomonadaceae</taxon>
        <taxon>Pseudomonas</taxon>
    </lineage>
</organism>